<dbReference type="CDD" id="cd01297">
    <property type="entry name" value="D-aminoacylase"/>
    <property type="match status" value="1"/>
</dbReference>
<dbReference type="InterPro" id="IPR011059">
    <property type="entry name" value="Metal-dep_hydrolase_composite"/>
</dbReference>
<feature type="domain" description="Amidohydrolase 3" evidence="1">
    <location>
        <begin position="111"/>
        <end position="575"/>
    </location>
</feature>
<dbReference type="Pfam" id="PF07969">
    <property type="entry name" value="Amidohydro_3"/>
    <property type="match status" value="1"/>
</dbReference>
<name>A0A381TUG8_9ZZZZ</name>
<accession>A0A381TUG8</accession>
<dbReference type="EMBL" id="UINC01005111">
    <property type="protein sequence ID" value="SVA19148.1"/>
    <property type="molecule type" value="Genomic_DNA"/>
</dbReference>
<protein>
    <recommendedName>
        <fullName evidence="1">Amidohydrolase 3 domain-containing protein</fullName>
    </recommendedName>
</protein>
<dbReference type="SUPFAM" id="SSF51338">
    <property type="entry name" value="Composite domain of metallo-dependent hydrolases"/>
    <property type="match status" value="1"/>
</dbReference>
<reference evidence="2" key="1">
    <citation type="submission" date="2018-05" db="EMBL/GenBank/DDBJ databases">
        <authorList>
            <person name="Lanie J.A."/>
            <person name="Ng W.-L."/>
            <person name="Kazmierczak K.M."/>
            <person name="Andrzejewski T.M."/>
            <person name="Davidsen T.M."/>
            <person name="Wayne K.J."/>
            <person name="Tettelin H."/>
            <person name="Glass J.I."/>
            <person name="Rusch D."/>
            <person name="Podicherti R."/>
            <person name="Tsui H.-C.T."/>
            <person name="Winkler M.E."/>
        </authorList>
    </citation>
    <scope>NUCLEOTIDE SEQUENCE</scope>
</reference>
<dbReference type="Gene3D" id="2.30.40.10">
    <property type="entry name" value="Urease, subunit C, domain 1"/>
    <property type="match status" value="1"/>
</dbReference>
<dbReference type="GO" id="GO:0016811">
    <property type="term" value="F:hydrolase activity, acting on carbon-nitrogen (but not peptide) bonds, in linear amides"/>
    <property type="evidence" value="ECO:0007669"/>
    <property type="project" value="InterPro"/>
</dbReference>
<gene>
    <name evidence="2" type="ORF">METZ01_LOCUS72002</name>
</gene>
<proteinExistence type="predicted"/>
<dbReference type="PANTHER" id="PTHR11647">
    <property type="entry name" value="HYDRANTOINASE/DIHYDROPYRIMIDINASE FAMILY MEMBER"/>
    <property type="match status" value="1"/>
</dbReference>
<dbReference type="InterPro" id="IPR013108">
    <property type="entry name" value="Amidohydro_3"/>
</dbReference>
<dbReference type="InterPro" id="IPR032466">
    <property type="entry name" value="Metal_Hydrolase"/>
</dbReference>
<dbReference type="InterPro" id="IPR050378">
    <property type="entry name" value="Metallo-dep_Hydrolases_sf"/>
</dbReference>
<dbReference type="Gene3D" id="3.20.20.140">
    <property type="entry name" value="Metal-dependent hydrolases"/>
    <property type="match status" value="3"/>
</dbReference>
<sequence length="596" mass="64713">MKSATSSPYLEHDPDFNKSPILGRLKRGLMSRTIHSMVVSLVSSVAVVALFGCVPSGGSESGSDREVPFDVLITGARIIDGTGNPWFRADVGIRGDVIAEVGSLSERDATRTIEANDRIVSPGFIDMMGQSSLVLITDPPSAESKLRQGITTYLSGEGGSPAPQSAETQSSPLIIDGETVRWNTYAEYFAIMERFGIPINVVHNVGLTQVRRVVLGERDVQPTTAQLEEMKALVRQAMEDGAVGTSTSLIYPPAVYALTEELIELTRVAGEYGGVYFTHMRNESHAVLEAIREAIAIGEGAGVPVHIYHLKAAGQDNWPLMDDSLALIDSARAEGMDVTADIYPYIRNGIGLNSFLHPRHYAEGTNAFLATLSDPKLRTRLKAEVEGTSDWENWYRHVGMDWNNVLIVAAPEAVDPNVINRSITGAAEVLGTDPWNAFFDLVQTGGVSVNPKSMNEEQKWQALRADFVMIDTDASPVNPATTASSHPRAFGAFPRVIAKYVREDGVLTLEDAVRRMSSLAAHRLGLHTRGVVAPGMIADLVVFDEEELEDEADFGADAMRYALGVDYLLVNGTLVIDDGQMMDSRPGRLLKRAGSR</sequence>
<dbReference type="Gene3D" id="3.30.1490.130">
    <property type="entry name" value="D-aminoacylase. Domain 3"/>
    <property type="match status" value="1"/>
</dbReference>
<evidence type="ECO:0000259" key="1">
    <source>
        <dbReference type="Pfam" id="PF07969"/>
    </source>
</evidence>
<dbReference type="InterPro" id="IPR023100">
    <property type="entry name" value="D-aminoacylase_insert_dom_sf"/>
</dbReference>
<dbReference type="PANTHER" id="PTHR11647:SF1">
    <property type="entry name" value="COLLAPSIN RESPONSE MEDIATOR PROTEIN"/>
    <property type="match status" value="1"/>
</dbReference>
<evidence type="ECO:0000313" key="2">
    <source>
        <dbReference type="EMBL" id="SVA19148.1"/>
    </source>
</evidence>
<dbReference type="AlphaFoldDB" id="A0A381TUG8"/>
<organism evidence="2">
    <name type="scientific">marine metagenome</name>
    <dbReference type="NCBI Taxonomy" id="408172"/>
    <lineage>
        <taxon>unclassified sequences</taxon>
        <taxon>metagenomes</taxon>
        <taxon>ecological metagenomes</taxon>
    </lineage>
</organism>
<dbReference type="SUPFAM" id="SSF51556">
    <property type="entry name" value="Metallo-dependent hydrolases"/>
    <property type="match status" value="1"/>
</dbReference>